<evidence type="ECO:0000256" key="2">
    <source>
        <dbReference type="ARBA" id="ARBA00022723"/>
    </source>
</evidence>
<reference evidence="5" key="1">
    <citation type="submission" date="2016-02" db="EMBL/GenBank/DDBJ databases">
        <title>Draft Genome Sequence of Sporotomaculum syntrophicum Strain FB, a Syntrophic Benzoate Degrader.</title>
        <authorList>
            <person name="Nobu M.K."/>
            <person name="Narihiro T."/>
            <person name="Qiu Y.-L."/>
            <person name="Ohashi A."/>
            <person name="Liu W.-T."/>
            <person name="Yuji S."/>
        </authorList>
    </citation>
    <scope>NUCLEOTIDE SEQUENCE</scope>
    <source>
        <strain evidence="5">FB</strain>
    </source>
</reference>
<dbReference type="CDD" id="cd06577">
    <property type="entry name" value="PASTA_pknB"/>
    <property type="match status" value="1"/>
</dbReference>
<evidence type="ECO:0000313" key="5">
    <source>
        <dbReference type="EMBL" id="KAF1086685.1"/>
    </source>
</evidence>
<sequence length="233" mass="26146">MHRPNLNNLPPSERTLLASLIQQYATPGIINLHSNAVSSGVHNDPVGFLSFHRNYIAGLEAFLIEQGYAQWVPLPAWNPAEPIPEEFNIPNSGPERLLNLNPNVSFSPEFDQENLTNFATVEELGMALMTRHNLVHARIGGVMNNLRRAPIAPIFWVFHSFIDDIWWEWQRLTVVVPSVIGLKLADATNILSNFGLRTMRNANLYTSAGVKIKQQRPAPLTLSLLGSVVELYY</sequence>
<organism evidence="5 6">
    <name type="scientific">Sporotomaculum syntrophicum</name>
    <dbReference type="NCBI Taxonomy" id="182264"/>
    <lineage>
        <taxon>Bacteria</taxon>
        <taxon>Bacillati</taxon>
        <taxon>Bacillota</taxon>
        <taxon>Clostridia</taxon>
        <taxon>Eubacteriales</taxon>
        <taxon>Desulfallaceae</taxon>
        <taxon>Sporotomaculum</taxon>
    </lineage>
</organism>
<dbReference type="EMBL" id="LSRS01000001">
    <property type="protein sequence ID" value="KAF1086685.1"/>
    <property type="molecule type" value="Genomic_DNA"/>
</dbReference>
<dbReference type="RefSeq" id="WP_161820819.1">
    <property type="nucleotide sequence ID" value="NZ_LSRS01000001.1"/>
</dbReference>
<dbReference type="InterPro" id="IPR050316">
    <property type="entry name" value="Tyrosinase/Hemocyanin"/>
</dbReference>
<dbReference type="AlphaFoldDB" id="A0A9D2WSC4"/>
<dbReference type="SUPFAM" id="SSF48056">
    <property type="entry name" value="Di-copper centre-containing domain"/>
    <property type="match status" value="1"/>
</dbReference>
<dbReference type="PANTHER" id="PTHR11474:SF126">
    <property type="entry name" value="TYROSINASE-LIKE PROTEIN TYR-1-RELATED"/>
    <property type="match status" value="1"/>
</dbReference>
<protein>
    <submittedName>
        <fullName evidence="5">Common central domain of tyrosinase</fullName>
    </submittedName>
</protein>
<comment type="similarity">
    <text evidence="1">Belongs to the tyrosinase family.</text>
</comment>
<feature type="domain" description="Tyrosinase copper-binding" evidence="4">
    <location>
        <begin position="112"/>
        <end position="171"/>
    </location>
</feature>
<dbReference type="OrthoDB" id="9798386at2"/>
<dbReference type="InterPro" id="IPR002227">
    <property type="entry name" value="Tyrosinase_Cu-bd"/>
</dbReference>
<evidence type="ECO:0000259" key="4">
    <source>
        <dbReference type="Pfam" id="PF00264"/>
    </source>
</evidence>
<evidence type="ECO:0000256" key="3">
    <source>
        <dbReference type="ARBA" id="ARBA00023008"/>
    </source>
</evidence>
<dbReference type="InterPro" id="IPR008922">
    <property type="entry name" value="Di-copper_centre_dom_sf"/>
</dbReference>
<dbReference type="Pfam" id="PF00264">
    <property type="entry name" value="Tyrosinase"/>
    <property type="match status" value="1"/>
</dbReference>
<proteinExistence type="inferred from homology"/>
<evidence type="ECO:0000313" key="6">
    <source>
        <dbReference type="Proteomes" id="UP000798488"/>
    </source>
</evidence>
<dbReference type="PANTHER" id="PTHR11474">
    <property type="entry name" value="TYROSINASE FAMILY MEMBER"/>
    <property type="match status" value="1"/>
</dbReference>
<keyword evidence="3" id="KW-0186">Copper</keyword>
<accession>A0A9D2WSC4</accession>
<evidence type="ECO:0000256" key="1">
    <source>
        <dbReference type="ARBA" id="ARBA00009928"/>
    </source>
</evidence>
<keyword evidence="2" id="KW-0479">Metal-binding</keyword>
<dbReference type="GO" id="GO:0046872">
    <property type="term" value="F:metal ion binding"/>
    <property type="evidence" value="ECO:0007669"/>
    <property type="project" value="UniProtKB-KW"/>
</dbReference>
<dbReference type="InterPro" id="IPR005543">
    <property type="entry name" value="PASTA_dom"/>
</dbReference>
<name>A0A9D2WSC4_9FIRM</name>
<dbReference type="Gene3D" id="1.10.1280.10">
    <property type="entry name" value="Di-copper center containing domain from catechol oxidase"/>
    <property type="match status" value="1"/>
</dbReference>
<dbReference type="Proteomes" id="UP000798488">
    <property type="component" value="Unassembled WGS sequence"/>
</dbReference>
<comment type="caution">
    <text evidence="5">The sequence shown here is derived from an EMBL/GenBank/DDBJ whole genome shotgun (WGS) entry which is preliminary data.</text>
</comment>
<dbReference type="GO" id="GO:0016491">
    <property type="term" value="F:oxidoreductase activity"/>
    <property type="evidence" value="ECO:0007669"/>
    <property type="project" value="InterPro"/>
</dbReference>
<keyword evidence="6" id="KW-1185">Reference proteome</keyword>
<gene>
    <name evidence="5" type="ORF">SPSYN_00404</name>
</gene>